<dbReference type="EMBL" id="ML976725">
    <property type="protein sequence ID" value="KAF1968044.1"/>
    <property type="molecule type" value="Genomic_DNA"/>
</dbReference>
<reference evidence="5" key="1">
    <citation type="journal article" date="2020" name="Stud. Mycol.">
        <title>101 Dothideomycetes genomes: a test case for predicting lifestyles and emergence of pathogens.</title>
        <authorList>
            <person name="Haridas S."/>
            <person name="Albert R."/>
            <person name="Binder M."/>
            <person name="Bloem J."/>
            <person name="Labutti K."/>
            <person name="Salamov A."/>
            <person name="Andreopoulos B."/>
            <person name="Baker S."/>
            <person name="Barry K."/>
            <person name="Bills G."/>
            <person name="Bluhm B."/>
            <person name="Cannon C."/>
            <person name="Castanera R."/>
            <person name="Culley D."/>
            <person name="Daum C."/>
            <person name="Ezra D."/>
            <person name="Gonzalez J."/>
            <person name="Henrissat B."/>
            <person name="Kuo A."/>
            <person name="Liang C."/>
            <person name="Lipzen A."/>
            <person name="Lutzoni F."/>
            <person name="Magnuson J."/>
            <person name="Mondo S."/>
            <person name="Nolan M."/>
            <person name="Ohm R."/>
            <person name="Pangilinan J."/>
            <person name="Park H.-J."/>
            <person name="Ramirez L."/>
            <person name="Alfaro M."/>
            <person name="Sun H."/>
            <person name="Tritt A."/>
            <person name="Yoshinaga Y."/>
            <person name="Zwiers L.-H."/>
            <person name="Turgeon B."/>
            <person name="Goodwin S."/>
            <person name="Spatafora J."/>
            <person name="Crous P."/>
            <person name="Grigoriev I."/>
        </authorList>
    </citation>
    <scope>NUCLEOTIDE SEQUENCE</scope>
    <source>
        <strain evidence="5">CBS 107.79</strain>
    </source>
</reference>
<evidence type="ECO:0000256" key="3">
    <source>
        <dbReference type="ARBA" id="ARBA00022691"/>
    </source>
</evidence>
<dbReference type="InterPro" id="IPR029063">
    <property type="entry name" value="SAM-dependent_MTases_sf"/>
</dbReference>
<dbReference type="OrthoDB" id="1858069at2759"/>
<keyword evidence="2" id="KW-0808">Transferase</keyword>
<evidence type="ECO:0000256" key="4">
    <source>
        <dbReference type="SAM" id="MobiDB-lite"/>
    </source>
</evidence>
<dbReference type="PANTHER" id="PTHR32266:SF12">
    <property type="entry name" value="NICOTIANAMINE SYNTHASE 3"/>
    <property type="match status" value="1"/>
</dbReference>
<dbReference type="SUPFAM" id="SSF53335">
    <property type="entry name" value="S-adenosyl-L-methionine-dependent methyltransferases"/>
    <property type="match status" value="1"/>
</dbReference>
<evidence type="ECO:0000313" key="5">
    <source>
        <dbReference type="EMBL" id="KAF1968044.1"/>
    </source>
</evidence>
<comment type="similarity">
    <text evidence="1">Belongs to the nicotianamine synthase (NAS)-like family.</text>
</comment>
<keyword evidence="3" id="KW-0949">S-adenosyl-L-methionine</keyword>
<accession>A0A6A5UTM3</accession>
<dbReference type="AlphaFoldDB" id="A0A6A5UTM3"/>
<dbReference type="GO" id="GO:0030410">
    <property type="term" value="F:nicotianamine synthase activity"/>
    <property type="evidence" value="ECO:0007669"/>
    <property type="project" value="InterPro"/>
</dbReference>
<evidence type="ECO:0000256" key="1">
    <source>
        <dbReference type="ARBA" id="ARBA00007009"/>
    </source>
</evidence>
<evidence type="ECO:0000256" key="2">
    <source>
        <dbReference type="ARBA" id="ARBA00022679"/>
    </source>
</evidence>
<sequence>MESKPPKSAPPCGRVDTPLATPPPTPSPAAATAHALHKQIQNVYSELAPLENFAPCELVNTLLTRLVTLCIQPYSAETVSQFFAIDGVKTLCSKVQAICGTAEGELERYWAEKILADAENSTGTFTNPTPLHHSNGNITDPTTTWGLLESFPYHENYKGLSHLEISLLTPFLKVSRKEDMRVVFLGSGPLPLSSLLLTTHFTTATVYNIDYEPAAISLSSALTRALGLGGRMSFACEDAFSLSPPSASGPGSRVSSEDEDGVDWDSVDVVFLAALVGLTSTEKIAVLRGLAVKLRAGTLVMCRSARGLRACLYPILELSDELLGAGFEVLAEMHPWGSVVNSVVVLRVRGEERLGCRVWEGRR</sequence>
<feature type="region of interest" description="Disordered" evidence="4">
    <location>
        <begin position="1"/>
        <end position="30"/>
    </location>
</feature>
<organism evidence="5 6">
    <name type="scientific">Bimuria novae-zelandiae CBS 107.79</name>
    <dbReference type="NCBI Taxonomy" id="1447943"/>
    <lineage>
        <taxon>Eukaryota</taxon>
        <taxon>Fungi</taxon>
        <taxon>Dikarya</taxon>
        <taxon>Ascomycota</taxon>
        <taxon>Pezizomycotina</taxon>
        <taxon>Dothideomycetes</taxon>
        <taxon>Pleosporomycetidae</taxon>
        <taxon>Pleosporales</taxon>
        <taxon>Massarineae</taxon>
        <taxon>Didymosphaeriaceae</taxon>
        <taxon>Bimuria</taxon>
    </lineage>
</organism>
<dbReference type="Pfam" id="PF03059">
    <property type="entry name" value="NAS"/>
    <property type="match status" value="3"/>
</dbReference>
<evidence type="ECO:0000313" key="6">
    <source>
        <dbReference type="Proteomes" id="UP000800036"/>
    </source>
</evidence>
<dbReference type="PROSITE" id="PS51142">
    <property type="entry name" value="NAS"/>
    <property type="match status" value="1"/>
</dbReference>
<dbReference type="GO" id="GO:0030418">
    <property type="term" value="P:nicotianamine biosynthetic process"/>
    <property type="evidence" value="ECO:0007669"/>
    <property type="project" value="InterPro"/>
</dbReference>
<keyword evidence="6" id="KW-1185">Reference proteome</keyword>
<proteinExistence type="inferred from homology"/>
<dbReference type="InterPro" id="IPR004298">
    <property type="entry name" value="Nicotian_synth"/>
</dbReference>
<name>A0A6A5UTM3_9PLEO</name>
<gene>
    <name evidence="5" type="ORF">BU23DRAFT_481731</name>
</gene>
<dbReference type="PANTHER" id="PTHR32266">
    <property type="entry name" value="NICOTIANAMINE SYNTHASE 3"/>
    <property type="match status" value="1"/>
</dbReference>
<dbReference type="Proteomes" id="UP000800036">
    <property type="component" value="Unassembled WGS sequence"/>
</dbReference>
<dbReference type="Gene3D" id="3.40.50.150">
    <property type="entry name" value="Vaccinia Virus protein VP39"/>
    <property type="match status" value="1"/>
</dbReference>
<protein>
    <submittedName>
        <fullName evidence="5">Nicotianamine synthase</fullName>
    </submittedName>
</protein>